<dbReference type="InterPro" id="IPR005149">
    <property type="entry name" value="Tscrpt_reg_PadR_N"/>
</dbReference>
<evidence type="ECO:0000313" key="3">
    <source>
        <dbReference type="Proteomes" id="UP000218282"/>
    </source>
</evidence>
<dbReference type="Proteomes" id="UP000218282">
    <property type="component" value="Unassembled WGS sequence"/>
</dbReference>
<accession>A0A2A5S0P8</accession>
<dbReference type="InterPro" id="IPR036388">
    <property type="entry name" value="WH-like_DNA-bd_sf"/>
</dbReference>
<evidence type="ECO:0000259" key="1">
    <source>
        <dbReference type="Pfam" id="PF03551"/>
    </source>
</evidence>
<sequence length="110" mass="12386">MIIIRESQMLKGILDGCVLRIIANGEVYGYELIQKLKVAGFETAVGGTIYPILQKLEKNGDVSSVTKKSAEGPDRKYFQVTAKGVETLAIFWDDFERLTTKVTNLWEEEK</sequence>
<feature type="domain" description="Transcription regulator PadR N-terminal" evidence="1">
    <location>
        <begin position="18"/>
        <end position="89"/>
    </location>
</feature>
<protein>
    <submittedName>
        <fullName evidence="2">PadR family transcriptional regulator</fullName>
    </submittedName>
</protein>
<name>A0A2A5S0P8_9LACT</name>
<dbReference type="PANTHER" id="PTHR33169">
    <property type="entry name" value="PADR-FAMILY TRANSCRIPTIONAL REGULATOR"/>
    <property type="match status" value="1"/>
</dbReference>
<reference evidence="2 3" key="1">
    <citation type="submission" date="2014-12" db="EMBL/GenBank/DDBJ databases">
        <title>Draft genome sequences of 10 type strains of Lactococcus.</title>
        <authorList>
            <person name="Sun Z."/>
            <person name="Zhong Z."/>
            <person name="Liu W."/>
            <person name="Zhang W."/>
            <person name="Zhang H."/>
        </authorList>
    </citation>
    <scope>NUCLEOTIDE SEQUENCE [LARGE SCALE GENOMIC DNA]</scope>
    <source>
        <strain evidence="2 3">DSM 6634</strain>
    </source>
</reference>
<dbReference type="PANTHER" id="PTHR33169:SF14">
    <property type="entry name" value="TRANSCRIPTIONAL REGULATOR RV3488"/>
    <property type="match status" value="1"/>
</dbReference>
<organism evidence="2 3">
    <name type="scientific">Pseudolactococcus piscium</name>
    <dbReference type="NCBI Taxonomy" id="1364"/>
    <lineage>
        <taxon>Bacteria</taxon>
        <taxon>Bacillati</taxon>
        <taxon>Bacillota</taxon>
        <taxon>Bacilli</taxon>
        <taxon>Lactobacillales</taxon>
        <taxon>Streptococcaceae</taxon>
        <taxon>Pseudolactococcus</taxon>
    </lineage>
</organism>
<dbReference type="SUPFAM" id="SSF46785">
    <property type="entry name" value="Winged helix' DNA-binding domain"/>
    <property type="match status" value="1"/>
</dbReference>
<dbReference type="AlphaFoldDB" id="A0A2A5S0P8"/>
<dbReference type="EMBL" id="JXJW01000008">
    <property type="protein sequence ID" value="PCS07086.1"/>
    <property type="molecule type" value="Genomic_DNA"/>
</dbReference>
<comment type="caution">
    <text evidence="2">The sequence shown here is derived from an EMBL/GenBank/DDBJ whole genome shotgun (WGS) entry which is preliminary data.</text>
</comment>
<keyword evidence="3" id="KW-1185">Reference proteome</keyword>
<evidence type="ECO:0000313" key="2">
    <source>
        <dbReference type="EMBL" id="PCS07086.1"/>
    </source>
</evidence>
<gene>
    <name evidence="2" type="ORF">RU86_GL002198</name>
</gene>
<proteinExistence type="predicted"/>
<dbReference type="Gene3D" id="1.10.10.10">
    <property type="entry name" value="Winged helix-like DNA-binding domain superfamily/Winged helix DNA-binding domain"/>
    <property type="match status" value="1"/>
</dbReference>
<dbReference type="InterPro" id="IPR052509">
    <property type="entry name" value="Metal_resp_DNA-bind_regulator"/>
</dbReference>
<dbReference type="InterPro" id="IPR036390">
    <property type="entry name" value="WH_DNA-bd_sf"/>
</dbReference>
<dbReference type="Pfam" id="PF03551">
    <property type="entry name" value="PadR"/>
    <property type="match status" value="1"/>
</dbReference>